<dbReference type="GO" id="GO:0051698">
    <property type="term" value="F:saccharopine oxidase activity"/>
    <property type="evidence" value="ECO:0007669"/>
    <property type="project" value="TreeGrafter"/>
</dbReference>
<evidence type="ECO:0000259" key="7">
    <source>
        <dbReference type="Pfam" id="PF01266"/>
    </source>
</evidence>
<evidence type="ECO:0000256" key="2">
    <source>
        <dbReference type="ARBA" id="ARBA00010989"/>
    </source>
</evidence>
<keyword evidence="10" id="KW-1185">Reference proteome</keyword>
<dbReference type="EMBL" id="KI894022">
    <property type="protein sequence ID" value="OCF24773.1"/>
    <property type="molecule type" value="Genomic_DNA"/>
</dbReference>
<dbReference type="Pfam" id="PF01266">
    <property type="entry name" value="DAO"/>
    <property type="match status" value="1"/>
</dbReference>
<reference evidence="9" key="2">
    <citation type="submission" date="2013-07" db="EMBL/GenBank/DDBJ databases">
        <authorList>
            <consortium name="The Broad Institute Genome Sequencing Platform"/>
            <person name="Cuomo C."/>
            <person name="Litvintseva A."/>
            <person name="Chen Y."/>
            <person name="Heitman J."/>
            <person name="Sun S."/>
            <person name="Springer D."/>
            <person name="Dromer F."/>
            <person name="Young S.K."/>
            <person name="Zeng Q."/>
            <person name="Gargeya S."/>
            <person name="Fitzgerald M."/>
            <person name="Abouelleil A."/>
            <person name="Alvarado L."/>
            <person name="Berlin A.M."/>
            <person name="Chapman S.B."/>
            <person name="Dewar J."/>
            <person name="Goldberg J."/>
            <person name="Griggs A."/>
            <person name="Gujja S."/>
            <person name="Hansen M."/>
            <person name="Howarth C."/>
            <person name="Imamovic A."/>
            <person name="Larimer J."/>
            <person name="McCowan C."/>
            <person name="Murphy C."/>
            <person name="Pearson M."/>
            <person name="Priest M."/>
            <person name="Roberts A."/>
            <person name="Saif S."/>
            <person name="Shea T."/>
            <person name="Sykes S."/>
            <person name="Wortman J."/>
            <person name="Nusbaum C."/>
            <person name="Birren B."/>
        </authorList>
    </citation>
    <scope>NUCLEOTIDE SEQUENCE</scope>
    <source>
        <strain evidence="9">CBS 10118</strain>
    </source>
</reference>
<evidence type="ECO:0000256" key="1">
    <source>
        <dbReference type="ARBA" id="ARBA00001974"/>
    </source>
</evidence>
<reference evidence="8" key="3">
    <citation type="submission" date="2014-01" db="EMBL/GenBank/DDBJ databases">
        <title>Evolution of pathogenesis and genome organization in the Tremellales.</title>
        <authorList>
            <person name="Cuomo C."/>
            <person name="Litvintseva A."/>
            <person name="Heitman J."/>
            <person name="Chen Y."/>
            <person name="Sun S."/>
            <person name="Springer D."/>
            <person name="Dromer F."/>
            <person name="Young S."/>
            <person name="Zeng Q."/>
            <person name="Chapman S."/>
            <person name="Gujja S."/>
            <person name="Saif S."/>
            <person name="Birren B."/>
        </authorList>
    </citation>
    <scope>NUCLEOTIDE SEQUENCE</scope>
    <source>
        <strain evidence="8">CBS 10118</strain>
    </source>
</reference>
<dbReference type="AlphaFoldDB" id="A0A1B9G172"/>
<reference evidence="9" key="4">
    <citation type="submission" date="2024-02" db="EMBL/GenBank/DDBJ databases">
        <title>Comparative genomics of Cryptococcus and Kwoniella reveals pathogenesis evolution and contrasting modes of karyotype evolution via chromosome fusion or intercentromeric recombination.</title>
        <authorList>
            <person name="Coelho M.A."/>
            <person name="David-Palma M."/>
            <person name="Shea T."/>
            <person name="Bowers K."/>
            <person name="McGinley-Smith S."/>
            <person name="Mohammad A.W."/>
            <person name="Gnirke A."/>
            <person name="Yurkov A.M."/>
            <person name="Nowrousian M."/>
            <person name="Sun S."/>
            <person name="Cuomo C.A."/>
            <person name="Heitman J."/>
        </authorList>
    </citation>
    <scope>NUCLEOTIDE SEQUENCE</scope>
    <source>
        <strain evidence="9">CBS 10118</strain>
    </source>
</reference>
<organism evidence="8">
    <name type="scientific">Kwoniella bestiolae CBS 10118</name>
    <dbReference type="NCBI Taxonomy" id="1296100"/>
    <lineage>
        <taxon>Eukaryota</taxon>
        <taxon>Fungi</taxon>
        <taxon>Dikarya</taxon>
        <taxon>Basidiomycota</taxon>
        <taxon>Agaricomycotina</taxon>
        <taxon>Tremellomycetes</taxon>
        <taxon>Tremellales</taxon>
        <taxon>Cryptococcaceae</taxon>
        <taxon>Kwoniella</taxon>
    </lineage>
</organism>
<dbReference type="GO" id="GO:0008115">
    <property type="term" value="F:sarcosine oxidase activity"/>
    <property type="evidence" value="ECO:0007669"/>
    <property type="project" value="TreeGrafter"/>
</dbReference>
<dbReference type="InterPro" id="IPR045170">
    <property type="entry name" value="MTOX"/>
</dbReference>
<feature type="region of interest" description="Disordered" evidence="6">
    <location>
        <begin position="101"/>
        <end position="133"/>
    </location>
</feature>
<dbReference type="PANTHER" id="PTHR10961:SF26">
    <property type="entry name" value="L-SACCHAROPINE OXIDASE"/>
    <property type="match status" value="1"/>
</dbReference>
<evidence type="ECO:0000256" key="3">
    <source>
        <dbReference type="ARBA" id="ARBA00022630"/>
    </source>
</evidence>
<dbReference type="VEuPathDB" id="FungiDB:I302_06234"/>
<dbReference type="InterPro" id="IPR036188">
    <property type="entry name" value="FAD/NAD-bd_sf"/>
</dbReference>
<dbReference type="InterPro" id="IPR006076">
    <property type="entry name" value="FAD-dep_OxRdtase"/>
</dbReference>
<dbReference type="Proteomes" id="UP000092730">
    <property type="component" value="Chromosome 5"/>
</dbReference>
<sequence>MSVPRSHALNPTDTIPEEGEKAIRKVIKTCFPQFADRPLFDKAICWCTDSYDGNWLLTEDPRYKGLVLATGDCGHTFKMLPIVGKYVADLIEGKLSEEDKNRWRWRPEGRSSGDTGREGPKPDDLADKPGWCHDDEIQGDATVATLSSRMNGAKL</sequence>
<proteinExistence type="inferred from homology"/>
<keyword evidence="3" id="KW-0285">Flavoprotein</keyword>
<evidence type="ECO:0000256" key="6">
    <source>
        <dbReference type="SAM" id="MobiDB-lite"/>
    </source>
</evidence>
<dbReference type="GO" id="GO:0050660">
    <property type="term" value="F:flavin adenine dinucleotide binding"/>
    <property type="evidence" value="ECO:0007669"/>
    <property type="project" value="InterPro"/>
</dbReference>
<evidence type="ECO:0000256" key="4">
    <source>
        <dbReference type="ARBA" id="ARBA00022827"/>
    </source>
</evidence>
<keyword evidence="5" id="KW-0560">Oxidoreductase</keyword>
<comment type="cofactor">
    <cofactor evidence="1">
        <name>FAD</name>
        <dbReference type="ChEBI" id="CHEBI:57692"/>
    </cofactor>
</comment>
<accession>A0A1B9G172</accession>
<name>A0A1B9G172_9TREE</name>
<evidence type="ECO:0000313" key="9">
    <source>
        <dbReference type="EMBL" id="WVW84474.1"/>
    </source>
</evidence>
<evidence type="ECO:0000256" key="5">
    <source>
        <dbReference type="ARBA" id="ARBA00023002"/>
    </source>
</evidence>
<dbReference type="STRING" id="1296100.A0A1B9G172"/>
<reference evidence="8" key="1">
    <citation type="submission" date="2013-07" db="EMBL/GenBank/DDBJ databases">
        <title>The Genome Sequence of Cryptococcus bestiolae CBS10118.</title>
        <authorList>
            <consortium name="The Broad Institute Genome Sequencing Platform"/>
            <person name="Cuomo C."/>
            <person name="Litvintseva A."/>
            <person name="Chen Y."/>
            <person name="Heitman J."/>
            <person name="Sun S."/>
            <person name="Springer D."/>
            <person name="Dromer F."/>
            <person name="Young S.K."/>
            <person name="Zeng Q."/>
            <person name="Gargeya S."/>
            <person name="Fitzgerald M."/>
            <person name="Abouelleil A."/>
            <person name="Alvarado L."/>
            <person name="Berlin A.M."/>
            <person name="Chapman S.B."/>
            <person name="Dewar J."/>
            <person name="Goldberg J."/>
            <person name="Griggs A."/>
            <person name="Gujja S."/>
            <person name="Hansen M."/>
            <person name="Howarth C."/>
            <person name="Imamovic A."/>
            <person name="Larimer J."/>
            <person name="McCowan C."/>
            <person name="Murphy C."/>
            <person name="Pearson M."/>
            <person name="Priest M."/>
            <person name="Roberts A."/>
            <person name="Saif S."/>
            <person name="Shea T."/>
            <person name="Sykes S."/>
            <person name="Wortman J."/>
            <person name="Nusbaum C."/>
            <person name="Birren B."/>
        </authorList>
    </citation>
    <scope>NUCLEOTIDE SEQUENCE [LARGE SCALE GENOMIC DNA]</scope>
    <source>
        <strain evidence="8">CBS 10118</strain>
    </source>
</reference>
<evidence type="ECO:0000313" key="10">
    <source>
        <dbReference type="Proteomes" id="UP000092730"/>
    </source>
</evidence>
<dbReference type="KEGG" id="kbi:30210633"/>
<gene>
    <name evidence="8" type="ORF">I302_06234</name>
    <name evidence="9" type="ORF">I302_106508</name>
</gene>
<feature type="domain" description="FAD dependent oxidoreductase" evidence="7">
    <location>
        <begin position="12"/>
        <end position="90"/>
    </location>
</feature>
<dbReference type="Gene3D" id="3.50.50.60">
    <property type="entry name" value="FAD/NAD(P)-binding domain"/>
    <property type="match status" value="1"/>
</dbReference>
<comment type="similarity">
    <text evidence="2">Belongs to the MSOX/MTOX family.</text>
</comment>
<dbReference type="GeneID" id="30210633"/>
<protein>
    <recommendedName>
        <fullName evidence="7">FAD dependent oxidoreductase domain-containing protein</fullName>
    </recommendedName>
</protein>
<evidence type="ECO:0000313" key="8">
    <source>
        <dbReference type="EMBL" id="OCF24773.1"/>
    </source>
</evidence>
<dbReference type="OrthoDB" id="2219495at2759"/>
<dbReference type="PANTHER" id="PTHR10961">
    <property type="entry name" value="PEROXISOMAL SARCOSINE OXIDASE"/>
    <property type="match status" value="1"/>
</dbReference>
<keyword evidence="4" id="KW-0274">FAD</keyword>
<dbReference type="RefSeq" id="XP_019045843.1">
    <property type="nucleotide sequence ID" value="XM_019192846.1"/>
</dbReference>
<dbReference type="EMBL" id="CP144545">
    <property type="protein sequence ID" value="WVW84474.1"/>
    <property type="molecule type" value="Genomic_DNA"/>
</dbReference>
<dbReference type="Gene3D" id="3.30.9.10">
    <property type="entry name" value="D-Amino Acid Oxidase, subunit A, domain 2"/>
    <property type="match status" value="1"/>
</dbReference>